<dbReference type="InterPro" id="IPR001279">
    <property type="entry name" value="Metallo-B-lactamas"/>
</dbReference>
<keyword evidence="4" id="KW-1185">Reference proteome</keyword>
<evidence type="ECO:0000256" key="1">
    <source>
        <dbReference type="SAM" id="SignalP"/>
    </source>
</evidence>
<feature type="signal peptide" evidence="1">
    <location>
        <begin position="1"/>
        <end position="22"/>
    </location>
</feature>
<keyword evidence="1" id="KW-0732">Signal</keyword>
<evidence type="ECO:0000313" key="4">
    <source>
        <dbReference type="Proteomes" id="UP000321323"/>
    </source>
</evidence>
<accession>A0ABZ1UN71</accession>
<dbReference type="EMBL" id="CP136508">
    <property type="protein sequence ID" value="WUR13623.1"/>
    <property type="molecule type" value="Genomic_DNA"/>
</dbReference>
<dbReference type="PANTHER" id="PTHR43546:SF7">
    <property type="entry name" value="METALLO-BETA-LACTAMASE DOMAIN-CONTAINING PROTEIN"/>
    <property type="match status" value="1"/>
</dbReference>
<dbReference type="InterPro" id="IPR036866">
    <property type="entry name" value="RibonucZ/Hydroxyglut_hydro"/>
</dbReference>
<name>A0ABZ1UN71_9BURK</name>
<dbReference type="SUPFAM" id="SSF56281">
    <property type="entry name" value="Metallo-hydrolase/oxidoreductase"/>
    <property type="match status" value="1"/>
</dbReference>
<sequence length="307" mass="33840">MKRLIFVINTVLALVVAPLALAQAEQAPPRHTLALPTAIAPATAEDSVQFIGTATVLIRWQGLTIMTDPNFLHKGDHAHLGYGLTSERLTNPAIEFGALPPIDLVLLSHLHDDHFDRTVQEKLNRDIPIVTTPTAARQLRNMGFRKALGLETWEALQVTKGAATLRVTAMPGRHGPLAVVPFLPTVMGTMLDFGGNGARYRMYVSGDTMVYDDIEDIPRRYPGIDLALLHLGGTRLLGLVTVTMDAREGVKMLRLIAPQRAIPIHYNDYTVFKSPLSDFQQAVEEAGLADKVSYLKHGESYRIEPRK</sequence>
<evidence type="ECO:0000259" key="2">
    <source>
        <dbReference type="Pfam" id="PF12706"/>
    </source>
</evidence>
<dbReference type="Pfam" id="PF12706">
    <property type="entry name" value="Lactamase_B_2"/>
    <property type="match status" value="1"/>
</dbReference>
<proteinExistence type="predicted"/>
<dbReference type="Proteomes" id="UP000321323">
    <property type="component" value="Chromosome"/>
</dbReference>
<organism evidence="3 4">
    <name type="scientific">[Empedobacter] haloabium</name>
    <dbReference type="NCBI Taxonomy" id="592317"/>
    <lineage>
        <taxon>Bacteria</taxon>
        <taxon>Pseudomonadati</taxon>
        <taxon>Pseudomonadota</taxon>
        <taxon>Betaproteobacteria</taxon>
        <taxon>Burkholderiales</taxon>
        <taxon>Oxalobacteraceae</taxon>
        <taxon>Telluria group</taxon>
        <taxon>Telluria group incertae sedis</taxon>
    </lineage>
</organism>
<dbReference type="PANTHER" id="PTHR43546">
    <property type="entry name" value="UPF0173 METAL-DEPENDENT HYDROLASE MJ1163-RELATED"/>
    <property type="match status" value="1"/>
</dbReference>
<gene>
    <name evidence="3" type="ORF">E7V67_000520</name>
</gene>
<reference evidence="3 4" key="1">
    <citation type="journal article" date="2019" name="Int. J. Syst. Evol. Microbiol.">
        <title>The Draft Whole-Genome Sequence of the Antibiotic Producer Empedobacter haloabium ATCC 31962 Provides Indications for Its Taxonomic Reclassification.</title>
        <authorList>
            <person name="Miess H."/>
            <person name="Arlt P."/>
            <person name="Apel A.K."/>
            <person name="Weber T."/>
            <person name="Nieselt K."/>
            <person name="Hanssen F."/>
            <person name="Czemmel S."/>
            <person name="Nahnsen S."/>
            <person name="Gross H."/>
        </authorList>
    </citation>
    <scope>NUCLEOTIDE SEQUENCE [LARGE SCALE GENOMIC DNA]</scope>
    <source>
        <strain evidence="3 4">ATCC 31962</strain>
    </source>
</reference>
<protein>
    <submittedName>
        <fullName evidence="3">MBL fold metallo-hydrolase</fullName>
    </submittedName>
</protein>
<evidence type="ECO:0000313" key="3">
    <source>
        <dbReference type="EMBL" id="WUR13623.1"/>
    </source>
</evidence>
<dbReference type="Gene3D" id="3.60.15.10">
    <property type="entry name" value="Ribonuclease Z/Hydroxyacylglutathione hydrolase-like"/>
    <property type="match status" value="1"/>
</dbReference>
<feature type="chain" id="PRO_5047392723" evidence="1">
    <location>
        <begin position="23"/>
        <end position="307"/>
    </location>
</feature>
<dbReference type="InterPro" id="IPR050114">
    <property type="entry name" value="UPF0173_UPF0282_UlaG_hydrolase"/>
</dbReference>
<feature type="domain" description="Metallo-beta-lactamase" evidence="2">
    <location>
        <begin position="91"/>
        <end position="266"/>
    </location>
</feature>